<organism evidence="1">
    <name type="scientific">marine sediment metagenome</name>
    <dbReference type="NCBI Taxonomy" id="412755"/>
    <lineage>
        <taxon>unclassified sequences</taxon>
        <taxon>metagenomes</taxon>
        <taxon>ecological metagenomes</taxon>
    </lineage>
</organism>
<gene>
    <name evidence="1" type="ORF">LCGC14_0266770</name>
</gene>
<proteinExistence type="predicted"/>
<dbReference type="EMBL" id="LAZR01000145">
    <property type="protein sequence ID" value="KKN86714.1"/>
    <property type="molecule type" value="Genomic_DNA"/>
</dbReference>
<name>A0A0F9U500_9ZZZZ</name>
<feature type="non-terminal residue" evidence="1">
    <location>
        <position position="1"/>
    </location>
</feature>
<evidence type="ECO:0000313" key="1">
    <source>
        <dbReference type="EMBL" id="KKN86714.1"/>
    </source>
</evidence>
<dbReference type="AlphaFoldDB" id="A0A0F9U500"/>
<protein>
    <submittedName>
        <fullName evidence="1">Uncharacterized protein</fullName>
    </submittedName>
</protein>
<reference evidence="1" key="1">
    <citation type="journal article" date="2015" name="Nature">
        <title>Complex archaea that bridge the gap between prokaryotes and eukaryotes.</title>
        <authorList>
            <person name="Spang A."/>
            <person name="Saw J.H."/>
            <person name="Jorgensen S.L."/>
            <person name="Zaremba-Niedzwiedzka K."/>
            <person name="Martijn J."/>
            <person name="Lind A.E."/>
            <person name="van Eijk R."/>
            <person name="Schleper C."/>
            <person name="Guy L."/>
            <person name="Ettema T.J."/>
        </authorList>
    </citation>
    <scope>NUCLEOTIDE SEQUENCE</scope>
</reference>
<comment type="caution">
    <text evidence="1">The sequence shown here is derived from an EMBL/GenBank/DDBJ whole genome shotgun (WGS) entry which is preliminary data.</text>
</comment>
<sequence length="42" mass="5135">IYIWGFLIIMSHDHDHFFSTFDKIFIIAKHDRSKKNNQITKK</sequence>
<accession>A0A0F9U500</accession>